<dbReference type="STRING" id="1176198.SAMN05444716_10921"/>
<dbReference type="RefSeq" id="WP_019432573.1">
    <property type="nucleotide sequence ID" value="NZ_CP054938.1"/>
</dbReference>
<protein>
    <submittedName>
        <fullName evidence="1">Uncharacterized protein</fullName>
    </submittedName>
</protein>
<dbReference type="EMBL" id="FPAB01000009">
    <property type="protein sequence ID" value="SFT14991.1"/>
    <property type="molecule type" value="Genomic_DNA"/>
</dbReference>
<gene>
    <name evidence="1" type="ORF">SAMN05444716_10921</name>
</gene>
<organism evidence="1 2">
    <name type="scientific">Streptomyces harbinensis</name>
    <dbReference type="NCBI Taxonomy" id="1176198"/>
    <lineage>
        <taxon>Bacteria</taxon>
        <taxon>Bacillati</taxon>
        <taxon>Actinomycetota</taxon>
        <taxon>Actinomycetes</taxon>
        <taxon>Kitasatosporales</taxon>
        <taxon>Streptomycetaceae</taxon>
        <taxon>Streptomyces</taxon>
    </lineage>
</organism>
<proteinExistence type="predicted"/>
<reference evidence="2" key="1">
    <citation type="submission" date="2016-10" db="EMBL/GenBank/DDBJ databases">
        <authorList>
            <person name="Varghese N."/>
            <person name="Submissions S."/>
        </authorList>
    </citation>
    <scope>NUCLEOTIDE SEQUENCE [LARGE SCALE GENOMIC DNA]</scope>
    <source>
        <strain evidence="2">CGMCC 4.7047</strain>
    </source>
</reference>
<keyword evidence="2" id="KW-1185">Reference proteome</keyword>
<accession>A0A1I6VMZ6</accession>
<evidence type="ECO:0000313" key="1">
    <source>
        <dbReference type="EMBL" id="SFT14991.1"/>
    </source>
</evidence>
<sequence>MAGRWGTGATPDSGFGVFGARGVEGWRALGREMDRQVTGIKSPVGTRRGLAARLRYLTRSAAGREAMRRAGITVRQRTIDAWVAGTQRPRRANLERIDAAYWDLRRRNLGVEWARRLAVRGTRIEIHPVDQTDVRTGRDRDLVVRRVTVRGHRIWDDIIAAWIAGDHEMLDIVWDEIITDLGSDYDSYSYVSSVGFGL</sequence>
<dbReference type="Proteomes" id="UP000198873">
    <property type="component" value="Unassembled WGS sequence"/>
</dbReference>
<evidence type="ECO:0000313" key="2">
    <source>
        <dbReference type="Proteomes" id="UP000198873"/>
    </source>
</evidence>
<dbReference type="AlphaFoldDB" id="A0A1I6VMZ6"/>
<name>A0A1I6VMZ6_9ACTN</name>